<sequence length="44" mass="5189">MSTAADWTPRISMRGVICFEPQFVRHHQPNLRDRPLMYGLLSIF</sequence>
<name>A0A249P760_9HYPH</name>
<dbReference type="EMBL" id="CP023067">
    <property type="protein sequence ID" value="ASY61771.1"/>
    <property type="molecule type" value="Genomic_DNA"/>
</dbReference>
<accession>A0A249P760</accession>
<dbReference type="AlphaFoldDB" id="A0A249P760"/>
<gene>
    <name evidence="1" type="ORF">SJ05684_c03030</name>
</gene>
<reference evidence="1 2" key="1">
    <citation type="submission" date="2017-08" db="EMBL/GenBank/DDBJ databases">
        <title>Multipartite genome sequences of Sinorhizobium species nodulating soybeans.</title>
        <authorList>
            <person name="Tian C.F."/>
        </authorList>
    </citation>
    <scope>NUCLEOTIDE SEQUENCE [LARGE SCALE GENOMIC DNA]</scope>
    <source>
        <strain evidence="1 2">CCBAU 05684</strain>
    </source>
</reference>
<organism evidence="1 2">
    <name type="scientific">Sinorhizobium sojae CCBAU 05684</name>
    <dbReference type="NCBI Taxonomy" id="716928"/>
    <lineage>
        <taxon>Bacteria</taxon>
        <taxon>Pseudomonadati</taxon>
        <taxon>Pseudomonadota</taxon>
        <taxon>Alphaproteobacteria</taxon>
        <taxon>Hyphomicrobiales</taxon>
        <taxon>Rhizobiaceae</taxon>
        <taxon>Sinorhizobium/Ensifer group</taxon>
        <taxon>Sinorhizobium</taxon>
    </lineage>
</organism>
<evidence type="ECO:0000313" key="2">
    <source>
        <dbReference type="Proteomes" id="UP000217211"/>
    </source>
</evidence>
<protein>
    <submittedName>
        <fullName evidence="1">Uncharacterized protein</fullName>
    </submittedName>
</protein>
<proteinExistence type="predicted"/>
<dbReference type="Proteomes" id="UP000217211">
    <property type="component" value="Chromosome"/>
</dbReference>
<evidence type="ECO:0000313" key="1">
    <source>
        <dbReference type="EMBL" id="ASY61771.1"/>
    </source>
</evidence>
<dbReference type="KEGG" id="esj:SJ05684_c03030"/>
<keyword evidence="2" id="KW-1185">Reference proteome</keyword>